<evidence type="ECO:0000256" key="2">
    <source>
        <dbReference type="ARBA" id="ARBA00022448"/>
    </source>
</evidence>
<dbReference type="PROSITE" id="PS50893">
    <property type="entry name" value="ABC_TRANSPORTER_2"/>
    <property type="match status" value="1"/>
</dbReference>
<dbReference type="SMART" id="SM00382">
    <property type="entry name" value="AAA"/>
    <property type="match status" value="1"/>
</dbReference>
<dbReference type="Proteomes" id="UP000265581">
    <property type="component" value="Unassembled WGS sequence"/>
</dbReference>
<dbReference type="RefSeq" id="WP_119704052.1">
    <property type="nucleotide sequence ID" value="NZ_JBHSOI010000001.1"/>
</dbReference>
<keyword evidence="3" id="KW-1003">Cell membrane</keyword>
<evidence type="ECO:0000259" key="10">
    <source>
        <dbReference type="PROSITE" id="PS50893"/>
    </source>
</evidence>
<proteinExistence type="inferred from homology"/>
<dbReference type="EMBL" id="QUBR01000001">
    <property type="protein sequence ID" value="REK73943.1"/>
    <property type="molecule type" value="Genomic_DNA"/>
</dbReference>
<evidence type="ECO:0000256" key="4">
    <source>
        <dbReference type="ARBA" id="ARBA00022741"/>
    </source>
</evidence>
<reference evidence="11 12" key="1">
    <citation type="submission" date="2018-08" db="EMBL/GenBank/DDBJ databases">
        <title>Aeromicrobium sp. M2KJ-4, whole genome shotgun sequence.</title>
        <authorList>
            <person name="Tuo L."/>
        </authorList>
    </citation>
    <scope>NUCLEOTIDE SEQUENCE [LARGE SCALE GENOMIC DNA]</scope>
    <source>
        <strain evidence="11 12">M2KJ-4</strain>
    </source>
</reference>
<dbReference type="PANTHER" id="PTHR42711">
    <property type="entry name" value="ABC TRANSPORTER ATP-BINDING PROTEIN"/>
    <property type="match status" value="1"/>
</dbReference>
<dbReference type="Pfam" id="PF00005">
    <property type="entry name" value="ABC_tran"/>
    <property type="match status" value="1"/>
</dbReference>
<keyword evidence="4" id="KW-0547">Nucleotide-binding</keyword>
<accession>A0A371PDB2</accession>
<dbReference type="Gene3D" id="3.40.50.300">
    <property type="entry name" value="P-loop containing nucleotide triphosphate hydrolases"/>
    <property type="match status" value="1"/>
</dbReference>
<protein>
    <submittedName>
        <fullName evidence="11">ATP-binding cassette domain-containing protein</fullName>
    </submittedName>
</protein>
<gene>
    <name evidence="11" type="ORF">DX116_01285</name>
</gene>
<keyword evidence="8" id="KW-0046">Antibiotic resistance</keyword>
<dbReference type="InterPro" id="IPR050763">
    <property type="entry name" value="ABC_transporter_ATP-binding"/>
</dbReference>
<dbReference type="PROSITE" id="PS00211">
    <property type="entry name" value="ABC_TRANSPORTER_1"/>
    <property type="match status" value="1"/>
</dbReference>
<evidence type="ECO:0000256" key="6">
    <source>
        <dbReference type="ARBA" id="ARBA00022967"/>
    </source>
</evidence>
<dbReference type="InterPro" id="IPR003593">
    <property type="entry name" value="AAA+_ATPase"/>
</dbReference>
<dbReference type="GO" id="GO:0005886">
    <property type="term" value="C:plasma membrane"/>
    <property type="evidence" value="ECO:0007669"/>
    <property type="project" value="UniProtKB-SubCell"/>
</dbReference>
<dbReference type="GO" id="GO:0016887">
    <property type="term" value="F:ATP hydrolysis activity"/>
    <property type="evidence" value="ECO:0007669"/>
    <property type="project" value="InterPro"/>
</dbReference>
<dbReference type="NCBIfam" id="TIGR01188">
    <property type="entry name" value="drrA"/>
    <property type="match status" value="1"/>
</dbReference>
<dbReference type="AlphaFoldDB" id="A0A371PDB2"/>
<feature type="domain" description="ABC transporter" evidence="10">
    <location>
        <begin position="6"/>
        <end position="236"/>
    </location>
</feature>
<keyword evidence="12" id="KW-1185">Reference proteome</keyword>
<dbReference type="OrthoDB" id="9804819at2"/>
<keyword evidence="2" id="KW-0813">Transport</keyword>
<dbReference type="InterPro" id="IPR027417">
    <property type="entry name" value="P-loop_NTPase"/>
</dbReference>
<dbReference type="GO" id="GO:1900753">
    <property type="term" value="P:doxorubicin transport"/>
    <property type="evidence" value="ECO:0007669"/>
    <property type="project" value="InterPro"/>
</dbReference>
<evidence type="ECO:0000256" key="5">
    <source>
        <dbReference type="ARBA" id="ARBA00022840"/>
    </source>
</evidence>
<evidence type="ECO:0000313" key="11">
    <source>
        <dbReference type="EMBL" id="REK73943.1"/>
    </source>
</evidence>
<evidence type="ECO:0000256" key="3">
    <source>
        <dbReference type="ARBA" id="ARBA00022475"/>
    </source>
</evidence>
<evidence type="ECO:0000256" key="1">
    <source>
        <dbReference type="ARBA" id="ARBA00004413"/>
    </source>
</evidence>
<organism evidence="11 12">
    <name type="scientific">Aeromicrobium endophyticum</name>
    <dbReference type="NCBI Taxonomy" id="2292704"/>
    <lineage>
        <taxon>Bacteria</taxon>
        <taxon>Bacillati</taxon>
        <taxon>Actinomycetota</taxon>
        <taxon>Actinomycetes</taxon>
        <taxon>Propionibacteriales</taxon>
        <taxon>Nocardioidaceae</taxon>
        <taxon>Aeromicrobium</taxon>
    </lineage>
</organism>
<evidence type="ECO:0000256" key="7">
    <source>
        <dbReference type="ARBA" id="ARBA00023136"/>
    </source>
</evidence>
<name>A0A371PDB2_9ACTN</name>
<dbReference type="InterPro" id="IPR003439">
    <property type="entry name" value="ABC_transporter-like_ATP-bd"/>
</dbReference>
<dbReference type="GO" id="GO:0005524">
    <property type="term" value="F:ATP binding"/>
    <property type="evidence" value="ECO:0007669"/>
    <property type="project" value="UniProtKB-KW"/>
</dbReference>
<dbReference type="GO" id="GO:0046677">
    <property type="term" value="P:response to antibiotic"/>
    <property type="evidence" value="ECO:0007669"/>
    <property type="project" value="UniProtKB-KW"/>
</dbReference>
<dbReference type="FunFam" id="3.40.50.300:FF:000589">
    <property type="entry name" value="ABC transporter, ATP-binding subunit"/>
    <property type="match status" value="1"/>
</dbReference>
<dbReference type="PANTHER" id="PTHR42711:SF19">
    <property type="entry name" value="DOXORUBICIN RESISTANCE ATP-BINDING PROTEIN DRRA"/>
    <property type="match status" value="1"/>
</dbReference>
<comment type="caution">
    <text evidence="11">The sequence shown here is derived from an EMBL/GenBank/DDBJ whole genome shotgun (WGS) entry which is preliminary data.</text>
</comment>
<keyword evidence="5 11" id="KW-0067">ATP-binding</keyword>
<keyword evidence="7" id="KW-0472">Membrane</keyword>
<keyword evidence="6" id="KW-1278">Translocase</keyword>
<evidence type="ECO:0000256" key="9">
    <source>
        <dbReference type="ARBA" id="ARBA00049985"/>
    </source>
</evidence>
<dbReference type="SUPFAM" id="SSF52540">
    <property type="entry name" value="P-loop containing nucleoside triphosphate hydrolases"/>
    <property type="match status" value="1"/>
</dbReference>
<sequence>MTNHAIHAEGLTKHYGATTALDGIDLTVPEGTVLGVLGPNGAGKTTAVRILATLLRPDAGRATVAGHDVVKDPNAVRRSIGLTGQYASVDEQLSGRENLELFARLLDFTRPDARARAAELLEQFGLAEAADRRAKTYSGGMRRRLDLAASLVGRPAVIFLDEPTTGLDPSKRDDVWNMVRLLTSEGTTVLLTTQYLEEADALADAITVIDLGKVIAHGTASELKQIVGGRSLQVRPENVRDTADIRAVLSRITGRPVGEPIRGLLTAPIEDEQQFTNVVVDLASRGIPVTEISLSLPSLDEVFFTLTGQGASAPATTKELV</sequence>
<evidence type="ECO:0000313" key="12">
    <source>
        <dbReference type="Proteomes" id="UP000265581"/>
    </source>
</evidence>
<comment type="similarity">
    <text evidence="9">Belongs to the ABC transporter superfamily. Drug exporter-1 (DrugE1) (TC 3.A.1.105) family.</text>
</comment>
<evidence type="ECO:0000256" key="8">
    <source>
        <dbReference type="ARBA" id="ARBA00023251"/>
    </source>
</evidence>
<dbReference type="InterPro" id="IPR017871">
    <property type="entry name" value="ABC_transporter-like_CS"/>
</dbReference>
<dbReference type="GO" id="GO:0043215">
    <property type="term" value="P:daunorubicin transport"/>
    <property type="evidence" value="ECO:0007669"/>
    <property type="project" value="InterPro"/>
</dbReference>
<dbReference type="InterPro" id="IPR005894">
    <property type="entry name" value="DrrA"/>
</dbReference>
<comment type="subcellular location">
    <subcellularLocation>
        <location evidence="1">Cell membrane</location>
        <topology evidence="1">Peripheral membrane protein</topology>
        <orientation evidence="1">Cytoplasmic side</orientation>
    </subcellularLocation>
</comment>